<sequence length="493" mass="54996">MNTTVDAATTIMTTITTTATTTGKTSSTTSSKTSSKTVTAMADAAHRTVASRIPNILARTTAKIVNPAIDRMGDKARANNGVPGLANNRTKEAGGNAKQQKPRGPDQRQQQPQDPLRQQQQGQPRQDLRQQQQKQKQNPNMWQYRGEHEVDLDMSDDDEVLEDAPLEEEELALESYLLEDSQQRLRQQPGVFGPRDQTVQAWQQQQQQQQQQQGSAYEEWVQGHHRIVEEGSDDWERGQRCRLEEQRESLYHLYCEAERIQAQNQQAHQAQSQEARQHSSPQQQHSPPQPQHSPLQQQLSSPQTSPLPAQPPATPNPQPTPPPKDILTPPSLPSPATHPQKLLTLLLFTTALQQTLQNTFSLLTAHELTLAQHEHRAPQLGQLEAFFNSLHAAVDRVTDRLDALWRSAYKADENGGCFRLVGRQAQEEFCAEWEGVVAGYGEVLGLEGGVFSSSASSSGVKGRAGEEWEGYLGALGRFEERVRAFVGERLRGF</sequence>
<organism evidence="2 3">
    <name type="scientific">Parachaetomium inaequale</name>
    <dbReference type="NCBI Taxonomy" id="2588326"/>
    <lineage>
        <taxon>Eukaryota</taxon>
        <taxon>Fungi</taxon>
        <taxon>Dikarya</taxon>
        <taxon>Ascomycota</taxon>
        <taxon>Pezizomycotina</taxon>
        <taxon>Sordariomycetes</taxon>
        <taxon>Sordariomycetidae</taxon>
        <taxon>Sordariales</taxon>
        <taxon>Chaetomiaceae</taxon>
        <taxon>Parachaetomium</taxon>
    </lineage>
</organism>
<feature type="compositionally biased region" description="Low complexity" evidence="1">
    <location>
        <begin position="264"/>
        <end position="307"/>
    </location>
</feature>
<dbReference type="Proteomes" id="UP001303115">
    <property type="component" value="Unassembled WGS sequence"/>
</dbReference>
<feature type="compositionally biased region" description="Low complexity" evidence="1">
    <location>
        <begin position="107"/>
        <end position="137"/>
    </location>
</feature>
<comment type="caution">
    <text evidence="2">The sequence shown here is derived from an EMBL/GenBank/DDBJ whole genome shotgun (WGS) entry which is preliminary data.</text>
</comment>
<feature type="compositionally biased region" description="Pro residues" evidence="1">
    <location>
        <begin position="308"/>
        <end position="324"/>
    </location>
</feature>
<name>A0AAN6PED8_9PEZI</name>
<protein>
    <submittedName>
        <fullName evidence="2">Uncharacterized protein</fullName>
    </submittedName>
</protein>
<feature type="region of interest" description="Disordered" evidence="1">
    <location>
        <begin position="264"/>
        <end position="336"/>
    </location>
</feature>
<proteinExistence type="predicted"/>
<evidence type="ECO:0000313" key="2">
    <source>
        <dbReference type="EMBL" id="KAK4038503.1"/>
    </source>
</evidence>
<accession>A0AAN6PED8</accession>
<feature type="region of interest" description="Disordered" evidence="1">
    <location>
        <begin position="19"/>
        <end position="38"/>
    </location>
</feature>
<evidence type="ECO:0000256" key="1">
    <source>
        <dbReference type="SAM" id="MobiDB-lite"/>
    </source>
</evidence>
<keyword evidence="3" id="KW-1185">Reference proteome</keyword>
<evidence type="ECO:0000313" key="3">
    <source>
        <dbReference type="Proteomes" id="UP001303115"/>
    </source>
</evidence>
<dbReference type="EMBL" id="MU854427">
    <property type="protein sequence ID" value="KAK4038503.1"/>
    <property type="molecule type" value="Genomic_DNA"/>
</dbReference>
<reference evidence="3" key="1">
    <citation type="journal article" date="2023" name="Mol. Phylogenet. Evol.">
        <title>Genome-scale phylogeny and comparative genomics of the fungal order Sordariales.</title>
        <authorList>
            <person name="Hensen N."/>
            <person name="Bonometti L."/>
            <person name="Westerberg I."/>
            <person name="Brannstrom I.O."/>
            <person name="Guillou S."/>
            <person name="Cros-Aarteil S."/>
            <person name="Calhoun S."/>
            <person name="Haridas S."/>
            <person name="Kuo A."/>
            <person name="Mondo S."/>
            <person name="Pangilinan J."/>
            <person name="Riley R."/>
            <person name="LaButti K."/>
            <person name="Andreopoulos B."/>
            <person name="Lipzen A."/>
            <person name="Chen C."/>
            <person name="Yan M."/>
            <person name="Daum C."/>
            <person name="Ng V."/>
            <person name="Clum A."/>
            <person name="Steindorff A."/>
            <person name="Ohm R.A."/>
            <person name="Martin F."/>
            <person name="Silar P."/>
            <person name="Natvig D.O."/>
            <person name="Lalanne C."/>
            <person name="Gautier V."/>
            <person name="Ament-Velasquez S.L."/>
            <person name="Kruys A."/>
            <person name="Hutchinson M.I."/>
            <person name="Powell A.J."/>
            <person name="Barry K."/>
            <person name="Miller A.N."/>
            <person name="Grigoriev I.V."/>
            <person name="Debuchy R."/>
            <person name="Gladieux P."/>
            <person name="Hiltunen Thoren M."/>
            <person name="Johannesson H."/>
        </authorList>
    </citation>
    <scope>NUCLEOTIDE SEQUENCE [LARGE SCALE GENOMIC DNA]</scope>
    <source>
        <strain evidence="3">CBS 284.82</strain>
    </source>
</reference>
<feature type="region of interest" description="Disordered" evidence="1">
    <location>
        <begin position="74"/>
        <end position="143"/>
    </location>
</feature>
<dbReference type="AlphaFoldDB" id="A0AAN6PED8"/>
<gene>
    <name evidence="2" type="ORF">C8A01DRAFT_37558</name>
</gene>